<evidence type="ECO:0000256" key="1">
    <source>
        <dbReference type="ARBA" id="ARBA00022603"/>
    </source>
</evidence>
<dbReference type="Gene3D" id="3.30.2130.30">
    <property type="match status" value="1"/>
</dbReference>
<protein>
    <submittedName>
        <fullName evidence="3">Methylase</fullName>
    </submittedName>
</protein>
<dbReference type="PANTHER" id="PTHR47313">
    <property type="entry name" value="RIBOSOMAL RNA LARGE SUBUNIT METHYLTRANSFERASE K/L"/>
    <property type="match status" value="1"/>
</dbReference>
<dbReference type="GO" id="GO:0070043">
    <property type="term" value="F:rRNA (guanine-N7-)-methyltransferase activity"/>
    <property type="evidence" value="ECO:0007669"/>
    <property type="project" value="TreeGrafter"/>
</dbReference>
<feature type="domain" description="RlmL ferredoxin-like" evidence="2">
    <location>
        <begin position="2"/>
        <end position="50"/>
    </location>
</feature>
<dbReference type="PANTHER" id="PTHR47313:SF1">
    <property type="entry name" value="RIBOSOMAL RNA LARGE SUBUNIT METHYLTRANSFERASE K_L"/>
    <property type="match status" value="1"/>
</dbReference>
<proteinExistence type="predicted"/>
<keyword evidence="1 3" id="KW-0808">Transferase</keyword>
<accession>A0A381IBJ2</accession>
<name>A0A381IBJ2_CLODI</name>
<dbReference type="CDD" id="cd11715">
    <property type="entry name" value="THUMP_AdoMetMT"/>
    <property type="match status" value="1"/>
</dbReference>
<keyword evidence="1 3" id="KW-0489">Methyltransferase</keyword>
<dbReference type="InterPro" id="IPR054170">
    <property type="entry name" value="RlmL_1st"/>
</dbReference>
<dbReference type="AlphaFoldDB" id="A0A381IBJ2"/>
<dbReference type="EMBL" id="UFWD01000001">
    <property type="protein sequence ID" value="SUY24499.1"/>
    <property type="molecule type" value="Genomic_DNA"/>
</dbReference>
<dbReference type="Pfam" id="PF22020">
    <property type="entry name" value="RlmL_1st"/>
    <property type="match status" value="1"/>
</dbReference>
<dbReference type="GO" id="GO:0008990">
    <property type="term" value="F:rRNA (guanine-N2-)-methyltransferase activity"/>
    <property type="evidence" value="ECO:0007669"/>
    <property type="project" value="TreeGrafter"/>
</dbReference>
<organism evidence="3">
    <name type="scientific">Clostridioides difficile</name>
    <name type="common">Peptoclostridium difficile</name>
    <dbReference type="NCBI Taxonomy" id="1496"/>
    <lineage>
        <taxon>Bacteria</taxon>
        <taxon>Bacillati</taxon>
        <taxon>Bacillota</taxon>
        <taxon>Clostridia</taxon>
        <taxon>Peptostreptococcales</taxon>
        <taxon>Peptostreptococcaceae</taxon>
        <taxon>Clostridioides</taxon>
    </lineage>
</organism>
<sequence length="71" mass="8416">MFFGMEKMLAREITNLGYEIIKTEDGRITYKTDEFGIAKSNMWLRCAERVHLKIAEFEAKSFDELFENTKE</sequence>
<gene>
    <name evidence="3" type="ORF">NCTC13307_02306</name>
</gene>
<evidence type="ECO:0000313" key="3">
    <source>
        <dbReference type="EMBL" id="SUY24499.1"/>
    </source>
</evidence>
<reference evidence="3" key="1">
    <citation type="submission" date="2018-06" db="EMBL/GenBank/DDBJ databases">
        <authorList>
            <consortium name="Pathogen Informatics"/>
            <person name="Doyle S."/>
        </authorList>
    </citation>
    <scope>NUCLEOTIDE SEQUENCE</scope>
    <source>
        <strain evidence="3">NCTC13307</strain>
    </source>
</reference>
<evidence type="ECO:0000259" key="2">
    <source>
        <dbReference type="Pfam" id="PF22020"/>
    </source>
</evidence>